<proteinExistence type="predicted"/>
<dbReference type="SUPFAM" id="SSF53850">
    <property type="entry name" value="Periplasmic binding protein-like II"/>
    <property type="match status" value="1"/>
</dbReference>
<accession>A0A2J8QIU1</accession>
<dbReference type="PROSITE" id="PS51408">
    <property type="entry name" value="TRANSFERRIN_LIKE_4"/>
    <property type="match status" value="1"/>
</dbReference>
<keyword evidence="1" id="KW-0732">Signal</keyword>
<reference evidence="3" key="1">
    <citation type="submission" date="2017-12" db="EMBL/GenBank/DDBJ databases">
        <title>High-resolution comparative analysis of great ape genomes.</title>
        <authorList>
            <person name="Pollen A."/>
            <person name="Hastie A."/>
            <person name="Hormozdiari F."/>
            <person name="Dougherty M."/>
            <person name="Liu R."/>
            <person name="Chaisson M."/>
            <person name="Hoppe E."/>
            <person name="Hill C."/>
            <person name="Pang A."/>
            <person name="Hillier L."/>
            <person name="Baker C."/>
            <person name="Armstrong J."/>
            <person name="Shendure J."/>
            <person name="Paten B."/>
            <person name="Wilson R."/>
            <person name="Chao H."/>
            <person name="Schneider V."/>
            <person name="Ventura M."/>
            <person name="Kronenberg Z."/>
            <person name="Murali S."/>
            <person name="Gordon D."/>
            <person name="Cantsilieris S."/>
            <person name="Munson K."/>
            <person name="Nelson B."/>
            <person name="Raja A."/>
            <person name="Underwood J."/>
            <person name="Diekhans M."/>
            <person name="Fiddes I."/>
            <person name="Haussler D."/>
            <person name="Eichler E."/>
        </authorList>
    </citation>
    <scope>NUCLEOTIDE SEQUENCE [LARGE SCALE GENOMIC DNA]</scope>
    <source>
        <strain evidence="3">Yerkes chimp pedigree #C0471</strain>
    </source>
</reference>
<dbReference type="Gene3D" id="3.40.190.10">
    <property type="entry name" value="Periplasmic binding protein-like II"/>
    <property type="match status" value="1"/>
</dbReference>
<protein>
    <submittedName>
        <fullName evidence="3">TF isoform 6</fullName>
    </submittedName>
</protein>
<feature type="non-terminal residue" evidence="3">
    <location>
        <position position="121"/>
    </location>
</feature>
<comment type="caution">
    <text evidence="3">The sequence shown here is derived from an EMBL/GenBank/DDBJ whole genome shotgun (WGS) entry which is preliminary data.</text>
</comment>
<gene>
    <name evidence="3" type="ORF">CK820_G0030020</name>
</gene>
<feature type="signal peptide" evidence="1">
    <location>
        <begin position="1"/>
        <end position="19"/>
    </location>
</feature>
<name>A0A2J8QIU1_PANTR</name>
<evidence type="ECO:0000256" key="1">
    <source>
        <dbReference type="SAM" id="SignalP"/>
    </source>
</evidence>
<feature type="domain" description="Transferrin-like" evidence="2">
    <location>
        <begin position="25"/>
        <end position="121"/>
    </location>
</feature>
<dbReference type="SMART" id="SM00094">
    <property type="entry name" value="TR_FER"/>
    <property type="match status" value="1"/>
</dbReference>
<feature type="chain" id="PRO_5014410607" evidence="1">
    <location>
        <begin position="20"/>
        <end position="121"/>
    </location>
</feature>
<evidence type="ECO:0000313" key="3">
    <source>
        <dbReference type="EMBL" id="PNI96208.1"/>
    </source>
</evidence>
<sequence length="121" mass="12917">MRLAVGALLVCAVLGLCLAVPDKTVRWCAVSEHEATKCQSFRDHMKSVIPSDGPSVACVKKASYLDCIRAIAANEADAVTLDAGLVYDAYLAPNNLKPVVAEFYGSKEDFLLCCCCGEEGQ</sequence>
<evidence type="ECO:0000259" key="2">
    <source>
        <dbReference type="PROSITE" id="PS51408"/>
    </source>
</evidence>
<organism evidence="3">
    <name type="scientific">Pan troglodytes</name>
    <name type="common">Chimpanzee</name>
    <dbReference type="NCBI Taxonomy" id="9598"/>
    <lineage>
        <taxon>Eukaryota</taxon>
        <taxon>Metazoa</taxon>
        <taxon>Chordata</taxon>
        <taxon>Craniata</taxon>
        <taxon>Vertebrata</taxon>
        <taxon>Euteleostomi</taxon>
        <taxon>Mammalia</taxon>
        <taxon>Eutheria</taxon>
        <taxon>Euarchontoglires</taxon>
        <taxon>Primates</taxon>
        <taxon>Haplorrhini</taxon>
        <taxon>Catarrhini</taxon>
        <taxon>Hominidae</taxon>
        <taxon>Pan</taxon>
    </lineage>
</organism>
<dbReference type="InterPro" id="IPR001156">
    <property type="entry name" value="Transferrin-like_dom"/>
</dbReference>
<dbReference type="PANTHER" id="PTHR11485:SF31">
    <property type="entry name" value="SEROTRANSFERRIN"/>
    <property type="match status" value="1"/>
</dbReference>
<dbReference type="Pfam" id="PF00405">
    <property type="entry name" value="Transferrin"/>
    <property type="match status" value="1"/>
</dbReference>
<dbReference type="EMBL" id="NBAG03000036">
    <property type="protein sequence ID" value="PNI96208.1"/>
    <property type="molecule type" value="Genomic_DNA"/>
</dbReference>
<dbReference type="AlphaFoldDB" id="A0A2J8QIU1"/>
<dbReference type="PANTHER" id="PTHR11485">
    <property type="entry name" value="TRANSFERRIN"/>
    <property type="match status" value="1"/>
</dbReference>
<dbReference type="PRINTS" id="PR00422">
    <property type="entry name" value="TRANSFERRIN"/>
</dbReference>